<keyword evidence="5" id="KW-0276">Fatty acid metabolism</keyword>
<dbReference type="PANTHER" id="PTHR43612">
    <property type="entry name" value="TRIFUNCTIONAL ENZYME SUBUNIT ALPHA"/>
    <property type="match status" value="1"/>
</dbReference>
<dbReference type="PANTHER" id="PTHR43612:SF3">
    <property type="entry name" value="TRIFUNCTIONAL ENZYME SUBUNIT ALPHA, MITOCHONDRIAL"/>
    <property type="match status" value="1"/>
</dbReference>
<keyword evidence="11" id="KW-0511">Multifunctional enzyme</keyword>
<dbReference type="InterPro" id="IPR001753">
    <property type="entry name" value="Enoyl-CoA_hydra/iso"/>
</dbReference>
<dbReference type="EC" id="4.2.1.17" evidence="4"/>
<reference evidence="16" key="1">
    <citation type="submission" date="2021-06" db="EMBL/GenBank/DDBJ databases">
        <title>Updating the genus Pseudomonas: Description of 43 new species and partition of the Pseudomonas putida group.</title>
        <authorList>
            <person name="Girard L."/>
            <person name="Lood C."/>
            <person name="Vandamme P."/>
            <person name="Rokni-Zadeh H."/>
            <person name="van Noort V."/>
            <person name="Hofte M."/>
            <person name="Lavigne R."/>
            <person name="De Mot R."/>
        </authorList>
    </citation>
    <scope>NUCLEOTIDE SEQUENCE</scope>
    <source>
        <strain evidence="16">CMR12a</strain>
    </source>
</reference>
<evidence type="ECO:0000256" key="8">
    <source>
        <dbReference type="ARBA" id="ARBA00023027"/>
    </source>
</evidence>
<dbReference type="Gene3D" id="3.90.226.10">
    <property type="entry name" value="2-enoyl-CoA Hydratase, Chain A, domain 1"/>
    <property type="match status" value="1"/>
</dbReference>
<protein>
    <recommendedName>
        <fullName evidence="4">enoyl-CoA hydratase</fullName>
        <ecNumber evidence="4">4.2.1.17</ecNumber>
    </recommendedName>
</protein>
<dbReference type="Pfam" id="PF00725">
    <property type="entry name" value="3HCDH"/>
    <property type="match status" value="2"/>
</dbReference>
<evidence type="ECO:0000313" key="16">
    <source>
        <dbReference type="EMBL" id="QXH39371.1"/>
    </source>
</evidence>
<gene>
    <name evidence="16" type="ORF">KSS89_24555</name>
</gene>
<name>A0ABX8MMH2_9PSED</name>
<proteinExistence type="inferred from homology"/>
<feature type="domain" description="3-hydroxyacyl-CoA dehydrogenase NAD binding" evidence="15">
    <location>
        <begin position="316"/>
        <end position="493"/>
    </location>
</feature>
<dbReference type="Gene3D" id="3.40.50.720">
    <property type="entry name" value="NAD(P)-binding Rossmann-like Domain"/>
    <property type="match status" value="1"/>
</dbReference>
<evidence type="ECO:0000313" key="17">
    <source>
        <dbReference type="Proteomes" id="UP000693952"/>
    </source>
</evidence>
<evidence type="ECO:0000256" key="13">
    <source>
        <dbReference type="RuleBase" id="RU003707"/>
    </source>
</evidence>
<dbReference type="SUPFAM" id="SSF52096">
    <property type="entry name" value="ClpP/crotonase"/>
    <property type="match status" value="1"/>
</dbReference>
<evidence type="ECO:0000256" key="11">
    <source>
        <dbReference type="ARBA" id="ARBA00023268"/>
    </source>
</evidence>
<dbReference type="PROSITE" id="PS00067">
    <property type="entry name" value="3HCDH"/>
    <property type="match status" value="1"/>
</dbReference>
<organism evidence="16 17">
    <name type="scientific">Pseudomonas sessilinigenes</name>
    <dbReference type="NCBI Taxonomy" id="658629"/>
    <lineage>
        <taxon>Bacteria</taxon>
        <taxon>Pseudomonadati</taxon>
        <taxon>Pseudomonadota</taxon>
        <taxon>Gammaproteobacteria</taxon>
        <taxon>Pseudomonadales</taxon>
        <taxon>Pseudomonadaceae</taxon>
        <taxon>Pseudomonas</taxon>
    </lineage>
</organism>
<evidence type="ECO:0000256" key="3">
    <source>
        <dbReference type="ARBA" id="ARBA00008750"/>
    </source>
</evidence>
<keyword evidence="10" id="KW-0456">Lyase</keyword>
<accession>A0ABX8MMH2</accession>
<dbReference type="InterPro" id="IPR006108">
    <property type="entry name" value="3HC_DH_C"/>
</dbReference>
<comment type="catalytic activity">
    <reaction evidence="12">
        <text>a (3S)-3-hydroxyacyl-CoA + NAD(+) = a 3-oxoacyl-CoA + NADH + H(+)</text>
        <dbReference type="Rhea" id="RHEA:22432"/>
        <dbReference type="ChEBI" id="CHEBI:15378"/>
        <dbReference type="ChEBI" id="CHEBI:57318"/>
        <dbReference type="ChEBI" id="CHEBI:57540"/>
        <dbReference type="ChEBI" id="CHEBI:57945"/>
        <dbReference type="ChEBI" id="CHEBI:90726"/>
        <dbReference type="EC" id="1.1.1.35"/>
    </reaction>
</comment>
<dbReference type="InterPro" id="IPR050136">
    <property type="entry name" value="FA_oxidation_alpha_subunit"/>
</dbReference>
<dbReference type="CDD" id="cd06558">
    <property type="entry name" value="crotonase-like"/>
    <property type="match status" value="1"/>
</dbReference>
<dbReference type="SUPFAM" id="SSF51735">
    <property type="entry name" value="NAD(P)-binding Rossmann-fold domains"/>
    <property type="match status" value="1"/>
</dbReference>
<dbReference type="EMBL" id="CP077074">
    <property type="protein sequence ID" value="QXH39371.1"/>
    <property type="molecule type" value="Genomic_DNA"/>
</dbReference>
<comment type="pathway">
    <text evidence="1">Lipid metabolism; fatty acid beta-oxidation.</text>
</comment>
<keyword evidence="7" id="KW-0560">Oxidoreductase</keyword>
<evidence type="ECO:0000256" key="6">
    <source>
        <dbReference type="ARBA" id="ARBA00022963"/>
    </source>
</evidence>
<dbReference type="InterPro" id="IPR018376">
    <property type="entry name" value="Enoyl-CoA_hyd/isom_CS"/>
</dbReference>
<dbReference type="InterPro" id="IPR008927">
    <property type="entry name" value="6-PGluconate_DH-like_C_sf"/>
</dbReference>
<evidence type="ECO:0000256" key="2">
    <source>
        <dbReference type="ARBA" id="ARBA00007005"/>
    </source>
</evidence>
<dbReference type="SUPFAM" id="SSF48179">
    <property type="entry name" value="6-phosphogluconate dehydrogenase C-terminal domain-like"/>
    <property type="match status" value="2"/>
</dbReference>
<evidence type="ECO:0000256" key="9">
    <source>
        <dbReference type="ARBA" id="ARBA00023098"/>
    </source>
</evidence>
<dbReference type="InterPro" id="IPR036291">
    <property type="entry name" value="NAD(P)-bd_dom_sf"/>
</dbReference>
<dbReference type="InterPro" id="IPR029045">
    <property type="entry name" value="ClpP/crotonase-like_dom_sf"/>
</dbReference>
<keyword evidence="8" id="KW-0520">NAD</keyword>
<dbReference type="Pfam" id="PF02737">
    <property type="entry name" value="3HCDH_N"/>
    <property type="match status" value="1"/>
</dbReference>
<dbReference type="InterPro" id="IPR006180">
    <property type="entry name" value="3-OHacyl-CoA_DH_CS"/>
</dbReference>
<sequence>MYQGKTLRLSPLADGLIELCFDRTGESINKLDKLAVRELREALESIADDSAVHGLLITSAKDVFIVGADISEFSSLFALSAEQISADVRCSNQVFLALENLPVPTVSVINGYALGGGLELALSTDLRVQSSRAEIGLPEVKLGLIPGFGGTVRLPRVAGAATAVRWMVSGAQMPARDALAYGVVDAIADPHELRNVALNLLQQAVRGELQWREARGRKQQPVVTSEQDLQLLQRERERQQAQGGQHLPAARIVVELLQDALLLNGHQALELESRVFGQIAKTQAASSLVQAFLNEQALKKSLRQYRDGASQVSCSAVLGAGIMGGGIAYSNAIKSIDTKVKDISPSALQTCMNEARRLVDKGVAAARMNRTTAEAVLARITPSLDYQGFNDVQLVVEAVVERLDIKREVLSELESQVTQECVIATNTSSLCLHQMANTLQNPERLVGLHFFNPVPQMPLVEVVRDTHTDRASLGTAVQYVLALGKTPIVVSDCPGFLVNRVLTPYILAFLKLLSEGVEFQRIDQIMEALGWPMGPAYLNDVVGLDTAAHVFRAIGLAYPRRMQAELSRYLDLLARFGRLGQKSGAGFYLHQRDAQGRPHKIPSSDIQALLGISPVGVSRVSDQQIVRRLMLPMLLEAVYCLEEGVVASAHELDTALTLGLGFPKHMGGPLQCIDWFGATQIVEWTQAAGLELPERLRGAGVQQKFFD</sequence>
<evidence type="ECO:0000256" key="5">
    <source>
        <dbReference type="ARBA" id="ARBA00022832"/>
    </source>
</evidence>
<evidence type="ECO:0000256" key="12">
    <source>
        <dbReference type="ARBA" id="ARBA00049556"/>
    </source>
</evidence>
<evidence type="ECO:0000259" key="15">
    <source>
        <dbReference type="Pfam" id="PF02737"/>
    </source>
</evidence>
<keyword evidence="9" id="KW-0443">Lipid metabolism</keyword>
<dbReference type="PROSITE" id="PS00166">
    <property type="entry name" value="ENOYL_COA_HYDRATASE"/>
    <property type="match status" value="1"/>
</dbReference>
<evidence type="ECO:0000256" key="7">
    <source>
        <dbReference type="ARBA" id="ARBA00023002"/>
    </source>
</evidence>
<dbReference type="RefSeq" id="WP_124347642.1">
    <property type="nucleotide sequence ID" value="NZ_CP027706.1"/>
</dbReference>
<keyword evidence="17" id="KW-1185">Reference proteome</keyword>
<evidence type="ECO:0000256" key="4">
    <source>
        <dbReference type="ARBA" id="ARBA00012076"/>
    </source>
</evidence>
<evidence type="ECO:0000256" key="1">
    <source>
        <dbReference type="ARBA" id="ARBA00005005"/>
    </source>
</evidence>
<dbReference type="Pfam" id="PF00378">
    <property type="entry name" value="ECH_1"/>
    <property type="match status" value="1"/>
</dbReference>
<comment type="similarity">
    <text evidence="3">In the N-terminal section; belongs to the enoyl-CoA hydratase/isomerase family.</text>
</comment>
<dbReference type="Proteomes" id="UP000693952">
    <property type="component" value="Chromosome"/>
</dbReference>
<dbReference type="Gene3D" id="1.10.1040.50">
    <property type="match status" value="1"/>
</dbReference>
<evidence type="ECO:0000256" key="10">
    <source>
        <dbReference type="ARBA" id="ARBA00023239"/>
    </source>
</evidence>
<feature type="domain" description="3-hydroxyacyl-CoA dehydrogenase C-terminal" evidence="14">
    <location>
        <begin position="625"/>
        <end position="695"/>
    </location>
</feature>
<comment type="similarity">
    <text evidence="2">In the central section; belongs to the 3-hydroxyacyl-CoA dehydrogenase family.</text>
</comment>
<comment type="similarity">
    <text evidence="13">Belongs to the enoyl-CoA hydratase/isomerase family.</text>
</comment>
<feature type="domain" description="3-hydroxyacyl-CoA dehydrogenase C-terminal" evidence="14">
    <location>
        <begin position="495"/>
        <end position="588"/>
    </location>
</feature>
<keyword evidence="6" id="KW-0442">Lipid degradation</keyword>
<evidence type="ECO:0000259" key="14">
    <source>
        <dbReference type="Pfam" id="PF00725"/>
    </source>
</evidence>
<dbReference type="InterPro" id="IPR006176">
    <property type="entry name" value="3-OHacyl-CoA_DH_NAD-bd"/>
</dbReference>